<reference evidence="4" key="2">
    <citation type="journal article" date="2012" name="G3 (Bethesda)">
        <title>Pichia sorbitophila, an interspecies yeast hybrid reveals early steps of genome resolution following polyploidization.</title>
        <authorList>
            <person name="Leh Louis V."/>
            <person name="Despons L."/>
            <person name="Friedrich A."/>
            <person name="Martin T."/>
            <person name="Durrens P."/>
            <person name="Casaregola S."/>
            <person name="Neuveglise C."/>
            <person name="Fairhead C."/>
            <person name="Marck C."/>
            <person name="Cruz J.A."/>
            <person name="Straub M.L."/>
            <person name="Kugler V."/>
            <person name="Sacerdot C."/>
            <person name="Uzunov Z."/>
            <person name="Thierry A."/>
            <person name="Weiss S."/>
            <person name="Bleykasten C."/>
            <person name="De Montigny J."/>
            <person name="Jacques N."/>
            <person name="Jung P."/>
            <person name="Lemaire M."/>
            <person name="Mallet S."/>
            <person name="Morel G."/>
            <person name="Richard G.F."/>
            <person name="Sarkar A."/>
            <person name="Savel G."/>
            <person name="Schacherer J."/>
            <person name="Seret M.L."/>
            <person name="Talla E."/>
            <person name="Samson G."/>
            <person name="Jubin C."/>
            <person name="Poulain J."/>
            <person name="Vacherie B."/>
            <person name="Barbe V."/>
            <person name="Pelletier E."/>
            <person name="Sherman D.J."/>
            <person name="Westhof E."/>
            <person name="Weissenbach J."/>
            <person name="Baret P.V."/>
            <person name="Wincker P."/>
            <person name="Gaillardin C."/>
            <person name="Dujon B."/>
            <person name="Souciet J.L."/>
        </authorList>
    </citation>
    <scope>NUCLEOTIDE SEQUENCE [LARGE SCALE GENOMIC DNA]</scope>
    <source>
        <strain evidence="4">ATCC MYA-4447 / BCRC 22081 / CBS 7064 / NBRC 10061 / NRRL Y-12695</strain>
    </source>
</reference>
<reference evidence="3" key="1">
    <citation type="submission" date="2011-10" db="EMBL/GenBank/DDBJ databases">
        <authorList>
            <person name="Genoscope - CEA"/>
        </authorList>
    </citation>
    <scope>NUCLEOTIDE SEQUENCE</scope>
</reference>
<evidence type="ECO:0000313" key="3">
    <source>
        <dbReference type="EMBL" id="CCE85092.1"/>
    </source>
</evidence>
<feature type="transmembrane region" description="Helical" evidence="1">
    <location>
        <begin position="6"/>
        <end position="24"/>
    </location>
</feature>
<dbReference type="Proteomes" id="UP000005222">
    <property type="component" value="Chromosome K"/>
</dbReference>
<keyword evidence="1" id="KW-1133">Transmembrane helix</keyword>
<accession>G8Y631</accession>
<organism evidence="3 4">
    <name type="scientific">Pichia sorbitophila (strain ATCC MYA-4447 / BCRC 22081 / CBS 7064 / NBRC 10061 / NRRL Y-12695)</name>
    <name type="common">Hybrid yeast</name>
    <dbReference type="NCBI Taxonomy" id="559304"/>
    <lineage>
        <taxon>Eukaryota</taxon>
        <taxon>Fungi</taxon>
        <taxon>Dikarya</taxon>
        <taxon>Ascomycota</taxon>
        <taxon>Saccharomycotina</taxon>
        <taxon>Pichiomycetes</taxon>
        <taxon>Debaryomycetaceae</taxon>
        <taxon>Millerozyma</taxon>
    </lineage>
</organism>
<evidence type="ECO:0000256" key="1">
    <source>
        <dbReference type="SAM" id="Phobius"/>
    </source>
</evidence>
<feature type="transmembrane region" description="Helical" evidence="1">
    <location>
        <begin position="31"/>
        <end position="52"/>
    </location>
</feature>
<keyword evidence="1" id="KW-0472">Membrane</keyword>
<gene>
    <name evidence="3" type="primary">Piso0_004663</name>
    <name evidence="2" type="ORF">GNLVRS01_PISO0K21834g</name>
    <name evidence="3" type="ORF">GNLVRS01_PISO0L21835g</name>
</gene>
<sequence length="174" mass="18356">MQGQLPAHFSLLEAGFSAAVFGFAAAFRDAFAAGFFVVVLLLVLGFTTLDAFGLASSFLAAVAALLVLLVLLTGFFAVLDGALAGAFFGFVGTATCAPLRTNLTGPDEPLGCKNSPVSTPFFNAELKSASKLAALRPYVDWRCFFNAWRSACVSVVLDLLYFHSSHALALRDCS</sequence>
<name>G8Y631_PICSO</name>
<dbReference type="AlphaFoldDB" id="G8Y631"/>
<evidence type="ECO:0000313" key="4">
    <source>
        <dbReference type="Proteomes" id="UP000005222"/>
    </source>
</evidence>
<protein>
    <submittedName>
        <fullName evidence="3">Piso0_004663 protein</fullName>
    </submittedName>
</protein>
<keyword evidence="4" id="KW-1185">Reference proteome</keyword>
<keyword evidence="1" id="KW-0812">Transmembrane</keyword>
<dbReference type="Proteomes" id="UP000005222">
    <property type="component" value="Chromosome L"/>
</dbReference>
<proteinExistence type="predicted"/>
<dbReference type="EMBL" id="FO082049">
    <property type="protein sequence ID" value="CCE84061.1"/>
    <property type="molecule type" value="Genomic_DNA"/>
</dbReference>
<dbReference type="InParanoid" id="G8Y631"/>
<dbReference type="EMBL" id="FO082048">
    <property type="protein sequence ID" value="CCE85092.1"/>
    <property type="molecule type" value="Genomic_DNA"/>
</dbReference>
<evidence type="ECO:0000313" key="2">
    <source>
        <dbReference type="EMBL" id="CCE84061.1"/>
    </source>
</evidence>
<dbReference type="HOGENOM" id="CLU_1540638_0_0_1"/>